<keyword evidence="1" id="KW-1133">Transmembrane helix</keyword>
<dbReference type="InterPro" id="IPR011737">
    <property type="entry name" value="CHP02206_TP0381"/>
</dbReference>
<comment type="caution">
    <text evidence="2">The sequence shown here is derived from an EMBL/GenBank/DDBJ whole genome shotgun (WGS) entry which is preliminary data.</text>
</comment>
<feature type="transmembrane region" description="Helical" evidence="1">
    <location>
        <begin position="20"/>
        <end position="38"/>
    </location>
</feature>
<name>A0A916QEC9_9BACL</name>
<proteinExistence type="predicted"/>
<evidence type="ECO:0000313" key="3">
    <source>
        <dbReference type="Proteomes" id="UP000654993"/>
    </source>
</evidence>
<protein>
    <submittedName>
        <fullName evidence="2">ABC transporter permease</fullName>
    </submittedName>
</protein>
<dbReference type="RefSeq" id="WP_200967429.1">
    <property type="nucleotide sequence ID" value="NZ_BMAQ01000038.1"/>
</dbReference>
<feature type="transmembrane region" description="Helical" evidence="1">
    <location>
        <begin position="166"/>
        <end position="191"/>
    </location>
</feature>
<keyword evidence="3" id="KW-1185">Reference proteome</keyword>
<dbReference type="Proteomes" id="UP000654993">
    <property type="component" value="Unassembled WGS sequence"/>
</dbReference>
<feature type="transmembrane region" description="Helical" evidence="1">
    <location>
        <begin position="50"/>
        <end position="70"/>
    </location>
</feature>
<evidence type="ECO:0000313" key="2">
    <source>
        <dbReference type="EMBL" id="GFR39221.1"/>
    </source>
</evidence>
<evidence type="ECO:0000256" key="1">
    <source>
        <dbReference type="SAM" id="Phobius"/>
    </source>
</evidence>
<reference evidence="2" key="2">
    <citation type="journal article" date="2021" name="Data Brief">
        <title>Draft genome sequence data of the facultative, thermophilic, xylanolytic bacterium Paenibacillus sp. strain DA-C8.</title>
        <authorList>
            <person name="Chhe C."/>
            <person name="Uke A."/>
            <person name="Baramee S."/>
            <person name="Ungkulpasvich U."/>
            <person name="Tachaapaikoon C."/>
            <person name="Pason P."/>
            <person name="Waeonukul R."/>
            <person name="Ratanakhanokchai K."/>
            <person name="Kosugi A."/>
        </authorList>
    </citation>
    <scope>NUCLEOTIDE SEQUENCE</scope>
    <source>
        <strain evidence="2">DA-C8</strain>
    </source>
</reference>
<feature type="transmembrane region" description="Helical" evidence="1">
    <location>
        <begin position="133"/>
        <end position="154"/>
    </location>
</feature>
<dbReference type="EMBL" id="BMAQ01000038">
    <property type="protein sequence ID" value="GFR39221.1"/>
    <property type="molecule type" value="Genomic_DNA"/>
</dbReference>
<keyword evidence="1" id="KW-0812">Transmembrane</keyword>
<feature type="transmembrane region" description="Helical" evidence="1">
    <location>
        <begin position="82"/>
        <end position="101"/>
    </location>
</feature>
<dbReference type="Pfam" id="PF14808">
    <property type="entry name" value="TMEM164"/>
    <property type="match status" value="1"/>
</dbReference>
<reference evidence="2" key="1">
    <citation type="submission" date="2020-08" db="EMBL/GenBank/DDBJ databases">
        <authorList>
            <person name="Uke A."/>
            <person name="Chhe C."/>
            <person name="Baramee S."/>
            <person name="Kosugi A."/>
        </authorList>
    </citation>
    <scope>NUCLEOTIDE SEQUENCE</scope>
    <source>
        <strain evidence="2">DA-C8</strain>
    </source>
</reference>
<dbReference type="NCBIfam" id="TIGR02206">
    <property type="entry name" value="intg_mem_TP0381"/>
    <property type="match status" value="1"/>
</dbReference>
<feature type="transmembrane region" description="Helical" evidence="1">
    <location>
        <begin position="211"/>
        <end position="231"/>
    </location>
</feature>
<accession>A0A916QEC9</accession>
<gene>
    <name evidence="2" type="ORF">PRECH8_25170</name>
</gene>
<sequence>MRDWLDAYSSHTFTAYSASHLAALGIMAALLLTLYAGRRWISQSNRRWRLTRAALAVVLILCELSLNLWYVTEGIYNVKDTLPLELCTISLYMCVVMLIWRSRAIFQIVYFTGIGGALQALLTPVLYYDFPHYRFIEFFAAHIAIMLAVLYMVWVEGYRPTLKSIAITMGFLNVLAGVVYVINTITGGNYMFVSRKPDTPSLLDLLGPHPWYILSLEVVAVVLFLLLYLPFTWKRKAARELDA</sequence>
<organism evidence="2 3">
    <name type="scientific">Insulibacter thermoxylanivorax</name>
    <dbReference type="NCBI Taxonomy" id="2749268"/>
    <lineage>
        <taxon>Bacteria</taxon>
        <taxon>Bacillati</taxon>
        <taxon>Bacillota</taxon>
        <taxon>Bacilli</taxon>
        <taxon>Bacillales</taxon>
        <taxon>Paenibacillaceae</taxon>
        <taxon>Insulibacter</taxon>
    </lineage>
</organism>
<feature type="transmembrane region" description="Helical" evidence="1">
    <location>
        <begin position="108"/>
        <end position="127"/>
    </location>
</feature>
<keyword evidence="1" id="KW-0472">Membrane</keyword>
<dbReference type="AlphaFoldDB" id="A0A916QEC9"/>